<dbReference type="Pfam" id="PF00015">
    <property type="entry name" value="MCPsignal"/>
    <property type="match status" value="1"/>
</dbReference>
<dbReference type="Gene3D" id="1.10.287.950">
    <property type="entry name" value="Methyl-accepting chemotaxis protein"/>
    <property type="match status" value="1"/>
</dbReference>
<keyword evidence="4" id="KW-0472">Membrane</keyword>
<evidence type="ECO:0000256" key="2">
    <source>
        <dbReference type="ARBA" id="ARBA00029447"/>
    </source>
</evidence>
<evidence type="ECO:0000256" key="4">
    <source>
        <dbReference type="SAM" id="Phobius"/>
    </source>
</evidence>
<dbReference type="AlphaFoldDB" id="A5G4E3"/>
<dbReference type="PANTHER" id="PTHR32089">
    <property type="entry name" value="METHYL-ACCEPTING CHEMOTAXIS PROTEIN MCPB"/>
    <property type="match status" value="1"/>
</dbReference>
<dbReference type="PROSITE" id="PS50885">
    <property type="entry name" value="HAMP"/>
    <property type="match status" value="1"/>
</dbReference>
<keyword evidence="8" id="KW-1185">Reference proteome</keyword>
<accession>A5G4E3</accession>
<dbReference type="PROSITE" id="PS50111">
    <property type="entry name" value="CHEMOTAXIS_TRANSDUC_2"/>
    <property type="match status" value="1"/>
</dbReference>
<organism evidence="7 8">
    <name type="scientific">Geotalea uraniireducens (strain Rf4)</name>
    <name type="common">Geobacter uraniireducens</name>
    <dbReference type="NCBI Taxonomy" id="351605"/>
    <lineage>
        <taxon>Bacteria</taxon>
        <taxon>Pseudomonadati</taxon>
        <taxon>Thermodesulfobacteriota</taxon>
        <taxon>Desulfuromonadia</taxon>
        <taxon>Geobacterales</taxon>
        <taxon>Geobacteraceae</taxon>
        <taxon>Geotalea</taxon>
    </lineage>
</organism>
<dbReference type="SMART" id="SM00283">
    <property type="entry name" value="MA"/>
    <property type="match status" value="1"/>
</dbReference>
<dbReference type="CDD" id="cd06225">
    <property type="entry name" value="HAMP"/>
    <property type="match status" value="1"/>
</dbReference>
<dbReference type="GO" id="GO:0016020">
    <property type="term" value="C:membrane"/>
    <property type="evidence" value="ECO:0007669"/>
    <property type="project" value="UniProtKB-SubCell"/>
</dbReference>
<feature type="domain" description="Methyl-accepting transducer" evidence="5">
    <location>
        <begin position="304"/>
        <end position="541"/>
    </location>
</feature>
<keyword evidence="4" id="KW-0812">Transmembrane</keyword>
<evidence type="ECO:0000313" key="8">
    <source>
        <dbReference type="Proteomes" id="UP000006695"/>
    </source>
</evidence>
<proteinExistence type="inferred from homology"/>
<evidence type="ECO:0000259" key="6">
    <source>
        <dbReference type="PROSITE" id="PS50885"/>
    </source>
</evidence>
<dbReference type="KEGG" id="gur:Gura_2483"/>
<evidence type="ECO:0000256" key="1">
    <source>
        <dbReference type="ARBA" id="ARBA00023224"/>
    </source>
</evidence>
<dbReference type="Proteomes" id="UP000006695">
    <property type="component" value="Chromosome"/>
</dbReference>
<dbReference type="InterPro" id="IPR003660">
    <property type="entry name" value="HAMP_dom"/>
</dbReference>
<keyword evidence="4" id="KW-1133">Transmembrane helix</keyword>
<dbReference type="RefSeq" id="WP_011939348.1">
    <property type="nucleotide sequence ID" value="NC_009483.1"/>
</dbReference>
<dbReference type="STRING" id="351605.Gura_2483"/>
<sequence length="675" mass="72782">MKQSSLSRVFIIRVLLVLFLGQTVILCWSYYNNRHLLSADLTKKIQVVSRLLVSTSSRSLTDYDFTYLGLLMDETLKDGDVKALELLDKSGLTVLKKVEKSDGGLKKLEIPVLAGGDKVGTLNVLFSQKKIEDELLHQVLTGFAIQAVVFVALIFLIYRFYYANIGNRIALISKFIRNATEGDLTQRMKPSKMDEIGVIATGFDFLVERLSVSINRIKNISDDVSNATMRLNDILQNLVESVSRQQLSTEQTSQAVKEASESQNQIIDNSNKLLSLANDNTVSLTEVGAASEEIAGKVETLNTNINSSYSTVAELGQSAKNVAALAAKASMTVGGVSGSVAQIKESVKKIENSVKESVELSNDTTKVISDKGIVSVYETKASMEKIDLIVGTLSKSIGNLGSRSKDITRILAVIKEVTDETKLLSLNASIIAAQAGEHGKSFAVVANEIKLLSDKTVGSTIEIEAIVRAIQQDIDVAVRGTGETSKIVHEGGKVVSKAGDALREILGSARKSTEMIKSIEDSAVEQSDGIENIIGAVNELQTLNYEVNRATEEEEKSISHLVKGISSIKDAMEMTGRAANEQASTLQSIQFNLQAANDRTAEIVAASTQQQHVNGGIIVSMDQIMDIGASTISGFQGVSASIAAISIEIESLRREMLIFRTESKSADECTASGAV</sequence>
<evidence type="ECO:0000256" key="3">
    <source>
        <dbReference type="PROSITE-ProRule" id="PRU00284"/>
    </source>
</evidence>
<reference evidence="7 8" key="1">
    <citation type="submission" date="2007-05" db="EMBL/GenBank/DDBJ databases">
        <title>Complete sequence of Geobacter uraniireducens Rf4.</title>
        <authorList>
            <consortium name="US DOE Joint Genome Institute"/>
            <person name="Copeland A."/>
            <person name="Lucas S."/>
            <person name="Lapidus A."/>
            <person name="Barry K."/>
            <person name="Detter J.C."/>
            <person name="Glavina del Rio T."/>
            <person name="Hammon N."/>
            <person name="Israni S."/>
            <person name="Dalin E."/>
            <person name="Tice H."/>
            <person name="Pitluck S."/>
            <person name="Chertkov O."/>
            <person name="Brettin T."/>
            <person name="Bruce D."/>
            <person name="Han C."/>
            <person name="Schmutz J."/>
            <person name="Larimer F."/>
            <person name="Land M."/>
            <person name="Hauser L."/>
            <person name="Kyrpides N."/>
            <person name="Mikhailova N."/>
            <person name="Shelobolina E."/>
            <person name="Aklujkar M."/>
            <person name="Lovley D."/>
            <person name="Richardson P."/>
        </authorList>
    </citation>
    <scope>NUCLEOTIDE SEQUENCE [LARGE SCALE GENOMIC DNA]</scope>
    <source>
        <strain evidence="8">ATCC BAA-1134 / JCM 13001 / Rf4</strain>
    </source>
</reference>
<dbReference type="EMBL" id="CP000698">
    <property type="protein sequence ID" value="ABQ26661.1"/>
    <property type="molecule type" value="Genomic_DNA"/>
</dbReference>
<name>A5G4E3_GEOUR</name>
<gene>
    <name evidence="7" type="ordered locus">Gura_2483</name>
</gene>
<dbReference type="HOGENOM" id="CLU_000445_99_0_7"/>
<evidence type="ECO:0000313" key="7">
    <source>
        <dbReference type="EMBL" id="ABQ26661.1"/>
    </source>
</evidence>
<comment type="similarity">
    <text evidence="2">Belongs to the methyl-accepting chemotaxis (MCP) protein family.</text>
</comment>
<evidence type="ECO:0000259" key="5">
    <source>
        <dbReference type="PROSITE" id="PS50111"/>
    </source>
</evidence>
<dbReference type="InterPro" id="IPR004089">
    <property type="entry name" value="MCPsignal_dom"/>
</dbReference>
<dbReference type="SUPFAM" id="SSF58104">
    <property type="entry name" value="Methyl-accepting chemotaxis protein (MCP) signaling domain"/>
    <property type="match status" value="2"/>
</dbReference>
<feature type="transmembrane region" description="Helical" evidence="4">
    <location>
        <begin position="135"/>
        <end position="158"/>
    </location>
</feature>
<dbReference type="GO" id="GO:0007165">
    <property type="term" value="P:signal transduction"/>
    <property type="evidence" value="ECO:0007669"/>
    <property type="project" value="UniProtKB-KW"/>
</dbReference>
<feature type="domain" description="HAMP" evidence="6">
    <location>
        <begin position="163"/>
        <end position="215"/>
    </location>
</feature>
<keyword evidence="1 3" id="KW-0807">Transducer</keyword>
<dbReference type="Gene3D" id="6.10.340.10">
    <property type="match status" value="1"/>
</dbReference>
<dbReference type="OrthoDB" id="5523945at2"/>
<feature type="transmembrane region" description="Helical" evidence="4">
    <location>
        <begin position="12"/>
        <end position="31"/>
    </location>
</feature>
<protein>
    <submittedName>
        <fullName evidence="7">Methyl-accepting chemotaxis sensory transducer</fullName>
    </submittedName>
</protein>
<dbReference type="PANTHER" id="PTHR32089:SF112">
    <property type="entry name" value="LYSOZYME-LIKE PROTEIN-RELATED"/>
    <property type="match status" value="1"/>
</dbReference>